<dbReference type="SUPFAM" id="SSF82649">
    <property type="entry name" value="SufE/NifU"/>
    <property type="match status" value="1"/>
</dbReference>
<proteinExistence type="predicted"/>
<dbReference type="GO" id="GO:0005524">
    <property type="term" value="F:ATP binding"/>
    <property type="evidence" value="ECO:0007669"/>
    <property type="project" value="UniProtKB-KW"/>
</dbReference>
<dbReference type="RefSeq" id="WP_154482048.1">
    <property type="nucleotide sequence ID" value="NZ_JAHLOA010000006.1"/>
</dbReference>
<dbReference type="EC" id="6.3.1.20" evidence="3"/>
<evidence type="ECO:0000313" key="9">
    <source>
        <dbReference type="EMBL" id="MSS42426.1"/>
    </source>
</evidence>
<accession>A0A844FER2</accession>
<dbReference type="PANTHER" id="PTHR12561">
    <property type="entry name" value="LIPOATE-PROTEIN LIGASE"/>
    <property type="match status" value="1"/>
</dbReference>
<evidence type="ECO:0000256" key="6">
    <source>
        <dbReference type="ARBA" id="ARBA00022840"/>
    </source>
</evidence>
<dbReference type="EMBL" id="VULR01000001">
    <property type="protein sequence ID" value="MSS42426.1"/>
    <property type="molecule type" value="Genomic_DNA"/>
</dbReference>
<dbReference type="NCBIfam" id="TIGR00545">
    <property type="entry name" value="lipoyltrans"/>
    <property type="match status" value="1"/>
</dbReference>
<dbReference type="GO" id="GO:0009249">
    <property type="term" value="P:protein lipoylation"/>
    <property type="evidence" value="ECO:0007669"/>
    <property type="project" value="InterPro"/>
</dbReference>
<keyword evidence="4 9" id="KW-0436">Ligase</keyword>
<evidence type="ECO:0000313" key="10">
    <source>
        <dbReference type="Proteomes" id="UP000462760"/>
    </source>
</evidence>
<dbReference type="InterPro" id="IPR019491">
    <property type="entry name" value="Lipoate_protein_ligase_C"/>
</dbReference>
<dbReference type="InterPro" id="IPR045864">
    <property type="entry name" value="aa-tRNA-synth_II/BPL/LPL"/>
</dbReference>
<dbReference type="SUPFAM" id="SSF55681">
    <property type="entry name" value="Class II aaRS and biotin synthetases"/>
    <property type="match status" value="1"/>
</dbReference>
<dbReference type="Gene3D" id="3.30.930.10">
    <property type="entry name" value="Bira Bifunctional Protein, Domain 2"/>
    <property type="match status" value="1"/>
</dbReference>
<dbReference type="InterPro" id="IPR004562">
    <property type="entry name" value="LipoylTrfase_LipoateP_Ligase"/>
</dbReference>
<keyword evidence="6" id="KW-0067">ATP-binding</keyword>
<dbReference type="Pfam" id="PF21948">
    <property type="entry name" value="LplA-B_cat"/>
    <property type="match status" value="1"/>
</dbReference>
<dbReference type="GO" id="GO:0005737">
    <property type="term" value="C:cytoplasm"/>
    <property type="evidence" value="ECO:0007669"/>
    <property type="project" value="TreeGrafter"/>
</dbReference>
<dbReference type="OrthoDB" id="9788148at2"/>
<evidence type="ECO:0000259" key="8">
    <source>
        <dbReference type="PROSITE" id="PS51733"/>
    </source>
</evidence>
<evidence type="ECO:0000256" key="7">
    <source>
        <dbReference type="ARBA" id="ARBA00048037"/>
    </source>
</evidence>
<dbReference type="PANTHER" id="PTHR12561:SF3">
    <property type="entry name" value="LIPOYLTRANSFERASE 1, MITOCHONDRIAL"/>
    <property type="match status" value="1"/>
</dbReference>
<sequence length="329" mass="38065">MIYVKSDSTKPQFNLALEEYVFEYLDEFDKIFMLWQNEPAIIVGRHQNTIEEINTKYVKENNIHVVRRLSGGGAVYHDLGNLNYTIISKSEENNGFDFKTFSQPVIDVLAELGIKAEFTGRNDIVIGEQKFCGNAQYMKKGKVLHHGAILFDTELDILGKALKVSKDKILSKGVKSVRSRVTNIKDYLKEDITVEDFENLLLKRMFGGEKEILPYKLSEKDLQKVNELVEKRYGTWEWNYGKSPEFNIKKSNRFESGKVETFIDVDRGIIKELKFYGDFFGHGELEDIENKFIGIKYNEKNIRHVLNDTDISYYFSGISVEQLLSCIID</sequence>
<dbReference type="FunFam" id="3.30.930.10:FF:000072">
    <property type="entry name" value="Lipoate--protein ligase"/>
    <property type="match status" value="1"/>
</dbReference>
<evidence type="ECO:0000256" key="2">
    <source>
        <dbReference type="ARBA" id="ARBA00005124"/>
    </source>
</evidence>
<dbReference type="Proteomes" id="UP000462760">
    <property type="component" value="Unassembled WGS sequence"/>
</dbReference>
<dbReference type="UniPathway" id="UPA00537">
    <property type="reaction ID" value="UER00594"/>
</dbReference>
<comment type="pathway">
    <text evidence="1">Protein modification; protein lipoylation via exogenous pathway; protein N(6)-(lipoyl)lysine from lipoate: step 2/2.</text>
</comment>
<evidence type="ECO:0000256" key="3">
    <source>
        <dbReference type="ARBA" id="ARBA00012367"/>
    </source>
</evidence>
<organism evidence="9 10">
    <name type="scientific">Anaerosalibacter bizertensis</name>
    <dbReference type="NCBI Taxonomy" id="932217"/>
    <lineage>
        <taxon>Bacteria</taxon>
        <taxon>Bacillati</taxon>
        <taxon>Bacillota</taxon>
        <taxon>Tissierellia</taxon>
        <taxon>Tissierellales</taxon>
        <taxon>Sporanaerobacteraceae</taxon>
        <taxon>Anaerosalibacter</taxon>
    </lineage>
</organism>
<dbReference type="InterPro" id="IPR004143">
    <property type="entry name" value="BPL_LPL_catalytic"/>
</dbReference>
<comment type="caution">
    <text evidence="9">The sequence shown here is derived from an EMBL/GenBank/DDBJ whole genome shotgun (WGS) entry which is preliminary data.</text>
</comment>
<evidence type="ECO:0000256" key="5">
    <source>
        <dbReference type="ARBA" id="ARBA00022741"/>
    </source>
</evidence>
<evidence type="ECO:0000256" key="1">
    <source>
        <dbReference type="ARBA" id="ARBA00005085"/>
    </source>
</evidence>
<dbReference type="Gene3D" id="3.30.390.50">
    <property type="entry name" value="CO dehydrogenase flavoprotein, C-terminal domain"/>
    <property type="match status" value="1"/>
</dbReference>
<keyword evidence="5" id="KW-0547">Nucleotide-binding</keyword>
<comment type="pathway">
    <text evidence="2">Protein modification; protein lipoylation via exogenous pathway; protein N(6)-(lipoyl)lysine from lipoate: step 1/2.</text>
</comment>
<dbReference type="GO" id="GO:0016979">
    <property type="term" value="F:lipoate-protein ligase activity"/>
    <property type="evidence" value="ECO:0007669"/>
    <property type="project" value="UniProtKB-EC"/>
</dbReference>
<dbReference type="Pfam" id="PF10437">
    <property type="entry name" value="Lip_prot_lig_C"/>
    <property type="match status" value="1"/>
</dbReference>
<gene>
    <name evidence="9" type="ORF">FYJ27_01560</name>
</gene>
<dbReference type="GO" id="GO:0017118">
    <property type="term" value="F:lipoyltransferase activity"/>
    <property type="evidence" value="ECO:0007669"/>
    <property type="project" value="TreeGrafter"/>
</dbReference>
<dbReference type="CDD" id="cd16443">
    <property type="entry name" value="LplA"/>
    <property type="match status" value="1"/>
</dbReference>
<name>A0A844FER2_9FIRM</name>
<dbReference type="AlphaFoldDB" id="A0A844FER2"/>
<evidence type="ECO:0000256" key="4">
    <source>
        <dbReference type="ARBA" id="ARBA00022598"/>
    </source>
</evidence>
<feature type="domain" description="BPL/LPL catalytic" evidence="8">
    <location>
        <begin position="26"/>
        <end position="213"/>
    </location>
</feature>
<comment type="catalytic activity">
    <reaction evidence="7">
        <text>L-lysyl-[lipoyl-carrier protein] + (R)-lipoate + ATP = N(6)-[(R)-lipoyl]-L-lysyl-[lipoyl-carrier protein] + AMP + diphosphate + H(+)</text>
        <dbReference type="Rhea" id="RHEA:49288"/>
        <dbReference type="Rhea" id="RHEA-COMP:10500"/>
        <dbReference type="Rhea" id="RHEA-COMP:10502"/>
        <dbReference type="ChEBI" id="CHEBI:15378"/>
        <dbReference type="ChEBI" id="CHEBI:29969"/>
        <dbReference type="ChEBI" id="CHEBI:30616"/>
        <dbReference type="ChEBI" id="CHEBI:33019"/>
        <dbReference type="ChEBI" id="CHEBI:83088"/>
        <dbReference type="ChEBI" id="CHEBI:83099"/>
        <dbReference type="ChEBI" id="CHEBI:456215"/>
        <dbReference type="EC" id="6.3.1.20"/>
    </reaction>
</comment>
<reference evidence="9 10" key="1">
    <citation type="submission" date="2019-08" db="EMBL/GenBank/DDBJ databases">
        <title>In-depth cultivation of the pig gut microbiome towards novel bacterial diversity and tailored functional studies.</title>
        <authorList>
            <person name="Wylensek D."/>
            <person name="Hitch T.C.A."/>
            <person name="Clavel T."/>
        </authorList>
    </citation>
    <scope>NUCLEOTIDE SEQUENCE [LARGE SCALE GENOMIC DNA]</scope>
    <source>
        <strain evidence="9 10">Med78-601-WT-4W-RMD-3</strain>
    </source>
</reference>
<dbReference type="PROSITE" id="PS51733">
    <property type="entry name" value="BPL_LPL_CATALYTIC"/>
    <property type="match status" value="1"/>
</dbReference>
<protein>
    <recommendedName>
        <fullName evidence="3">lipoate--protein ligase</fullName>
        <ecNumber evidence="3">6.3.1.20</ecNumber>
    </recommendedName>
</protein>